<dbReference type="PANTHER" id="PTHR30028">
    <property type="entry name" value="UPF0014 INNER MEMBRANE PROTEIN YBBM-RELATED"/>
    <property type="match status" value="1"/>
</dbReference>
<protein>
    <submittedName>
        <fullName evidence="7">UPF0014 membrane protein ybbM</fullName>
    </submittedName>
</protein>
<feature type="transmembrane region" description="Helical" evidence="6">
    <location>
        <begin position="61"/>
        <end position="78"/>
    </location>
</feature>
<dbReference type="GO" id="GO:0005886">
    <property type="term" value="C:plasma membrane"/>
    <property type="evidence" value="ECO:0007669"/>
    <property type="project" value="TreeGrafter"/>
</dbReference>
<keyword evidence="8" id="KW-1185">Reference proteome</keyword>
<dbReference type="KEGG" id="caci:CLOAM0354"/>
<comment type="subcellular location">
    <subcellularLocation>
        <location evidence="1">Membrane</location>
        <topology evidence="1">Multi-pass membrane protein</topology>
    </subcellularLocation>
</comment>
<evidence type="ECO:0000256" key="6">
    <source>
        <dbReference type="SAM" id="Phobius"/>
    </source>
</evidence>
<keyword evidence="5 6" id="KW-0472">Membrane</keyword>
<feature type="transmembrane region" description="Helical" evidence="6">
    <location>
        <begin position="187"/>
        <end position="208"/>
    </location>
</feature>
<dbReference type="EMBL" id="CU466930">
    <property type="protein sequence ID" value="CAO80259.1"/>
    <property type="molecule type" value="Genomic_DNA"/>
</dbReference>
<dbReference type="InterPro" id="IPR005226">
    <property type="entry name" value="UPF0014_fam"/>
</dbReference>
<dbReference type="STRING" id="459349.CLOAM0354"/>
<evidence type="ECO:0000256" key="4">
    <source>
        <dbReference type="ARBA" id="ARBA00022989"/>
    </source>
</evidence>
<reference evidence="7 8" key="1">
    <citation type="journal article" date="2008" name="J. Bacteriol.">
        <title>'Candidatus Cloacamonas acidaminovorans': genome sequence reconstruction provides a first glimpse of a new bacterial division.</title>
        <authorList>
            <person name="Pelletier E."/>
            <person name="Kreimeyer A."/>
            <person name="Bocs S."/>
            <person name="Rouy Z."/>
            <person name="Gyapay G."/>
            <person name="Chouari R."/>
            <person name="Riviere D."/>
            <person name="Ganesan A."/>
            <person name="Daegelen P."/>
            <person name="Sghir A."/>
            <person name="Cohen G.N."/>
            <person name="Medigue C."/>
            <person name="Weissenbach J."/>
            <person name="Le Paslier D."/>
        </authorList>
    </citation>
    <scope>NUCLEOTIDE SEQUENCE [LARGE SCALE GENOMIC DNA]</scope>
    <source>
        <strain evidence="8">Evry</strain>
    </source>
</reference>
<accession>B0VG41</accession>
<evidence type="ECO:0000256" key="1">
    <source>
        <dbReference type="ARBA" id="ARBA00004141"/>
    </source>
</evidence>
<name>B0VG41_CLOAI</name>
<dbReference type="HOGENOM" id="CLU_076147_1_1_0"/>
<keyword evidence="3 6" id="KW-0812">Transmembrane</keyword>
<gene>
    <name evidence="7" type="primary">ybbM</name>
    <name evidence="7" type="ordered locus">CLOAM0354</name>
</gene>
<keyword evidence="4 6" id="KW-1133">Transmembrane helix</keyword>
<dbReference type="AlphaFoldDB" id="B0VG41"/>
<dbReference type="PANTHER" id="PTHR30028:SF0">
    <property type="entry name" value="PROTEIN ALUMINUM SENSITIVE 3"/>
    <property type="match status" value="1"/>
</dbReference>
<dbReference type="eggNOG" id="COG0390">
    <property type="taxonomic scope" value="Bacteria"/>
</dbReference>
<feature type="transmembrane region" description="Helical" evidence="6">
    <location>
        <begin position="6"/>
        <end position="25"/>
    </location>
</feature>
<evidence type="ECO:0000256" key="2">
    <source>
        <dbReference type="ARBA" id="ARBA00005268"/>
    </source>
</evidence>
<comment type="similarity">
    <text evidence="2">Belongs to the UPF0014 family.</text>
</comment>
<evidence type="ECO:0000313" key="7">
    <source>
        <dbReference type="EMBL" id="CAO80259.1"/>
    </source>
</evidence>
<dbReference type="OrthoDB" id="9791807at2"/>
<feature type="transmembrane region" description="Helical" evidence="6">
    <location>
        <begin position="37"/>
        <end position="55"/>
    </location>
</feature>
<feature type="transmembrane region" description="Helical" evidence="6">
    <location>
        <begin position="220"/>
        <end position="242"/>
    </location>
</feature>
<dbReference type="Proteomes" id="UP000002019">
    <property type="component" value="Chromosome"/>
</dbReference>
<dbReference type="Pfam" id="PF03649">
    <property type="entry name" value="UPF0014"/>
    <property type="match status" value="1"/>
</dbReference>
<evidence type="ECO:0000313" key="8">
    <source>
        <dbReference type="Proteomes" id="UP000002019"/>
    </source>
</evidence>
<dbReference type="RefSeq" id="WP_015424120.1">
    <property type="nucleotide sequence ID" value="NC_020449.1"/>
</dbReference>
<feature type="transmembrane region" description="Helical" evidence="6">
    <location>
        <begin position="90"/>
        <end position="113"/>
    </location>
</feature>
<evidence type="ECO:0000256" key="5">
    <source>
        <dbReference type="ARBA" id="ARBA00023136"/>
    </source>
</evidence>
<sequence>MDISIYRLMLAALLLIFPILIFSNLKLKLSGQLFNSFARMIVQLAIIGLILQFIFNRENPWLAFLWMLIMLANAVLTLKGRLKFQKKILLPVLIFSLLTTTLIVMPWLIIVVLRPEPLFAPRFLIPIYGMILGNSMNNCSLALERFESGLSENWKAYYTRLSLGASQWEAILPAFRKAMQAALMPELLTIASMGLVTLPGMMTGQILGGASPLVAIKYQMMIMIGIFSGVTITDYTAINIYLRKRFDKFYLPKP</sequence>
<organism evidence="7 8">
    <name type="scientific">Cloacimonas acidaminovorans (strain Evry)</name>
    <dbReference type="NCBI Taxonomy" id="459349"/>
    <lineage>
        <taxon>Bacteria</taxon>
        <taxon>Pseudomonadati</taxon>
        <taxon>Candidatus Cloacimonadota</taxon>
        <taxon>Candidatus Cloacimonadia</taxon>
        <taxon>Candidatus Cloacimonadales</taxon>
        <taxon>Candidatus Cloacimonadaceae</taxon>
        <taxon>Candidatus Cloacimonas</taxon>
    </lineage>
</organism>
<proteinExistence type="inferred from homology"/>
<evidence type="ECO:0000256" key="3">
    <source>
        <dbReference type="ARBA" id="ARBA00022692"/>
    </source>
</evidence>